<evidence type="ECO:0000313" key="4">
    <source>
        <dbReference type="Proteomes" id="UP000188181"/>
    </source>
</evidence>
<dbReference type="PANTHER" id="PTHR22901:SF0">
    <property type="entry name" value="SIALATE O-ACETYLESTERASE"/>
    <property type="match status" value="1"/>
</dbReference>
<name>A0A1Q2MEA9_9BACT</name>
<dbReference type="InterPro" id="IPR036514">
    <property type="entry name" value="SGNH_hydro_sf"/>
</dbReference>
<dbReference type="Pfam" id="PF03629">
    <property type="entry name" value="SASA"/>
    <property type="match status" value="1"/>
</dbReference>
<accession>A0A1Q2MEA9</accession>
<evidence type="ECO:0000259" key="2">
    <source>
        <dbReference type="Pfam" id="PF03629"/>
    </source>
</evidence>
<gene>
    <name evidence="3" type="ORF">SMSP2_01407</name>
</gene>
<dbReference type="Gene3D" id="2.60.40.10">
    <property type="entry name" value="Immunoglobulins"/>
    <property type="match status" value="1"/>
</dbReference>
<dbReference type="SUPFAM" id="SSF52266">
    <property type="entry name" value="SGNH hydrolase"/>
    <property type="match status" value="1"/>
</dbReference>
<feature type="domain" description="Sialate O-acetylesterase" evidence="2">
    <location>
        <begin position="316"/>
        <end position="567"/>
    </location>
</feature>
<keyword evidence="4" id="KW-1185">Reference proteome</keyword>
<organism evidence="3 4">
    <name type="scientific">Limihaloglobus sulfuriphilus</name>
    <dbReference type="NCBI Taxonomy" id="1851148"/>
    <lineage>
        <taxon>Bacteria</taxon>
        <taxon>Pseudomonadati</taxon>
        <taxon>Planctomycetota</taxon>
        <taxon>Phycisphaerae</taxon>
        <taxon>Sedimentisphaerales</taxon>
        <taxon>Sedimentisphaeraceae</taxon>
        <taxon>Limihaloglobus</taxon>
    </lineage>
</organism>
<proteinExistence type="predicted"/>
<keyword evidence="1" id="KW-0378">Hydrolase</keyword>
<dbReference type="InterPro" id="IPR013783">
    <property type="entry name" value="Ig-like_fold"/>
</dbReference>
<dbReference type="PANTHER" id="PTHR22901">
    <property type="entry name" value="SIALATE O-ACETYLESTERASE"/>
    <property type="match status" value="1"/>
</dbReference>
<dbReference type="InterPro" id="IPR039329">
    <property type="entry name" value="SIAE"/>
</dbReference>
<protein>
    <recommendedName>
        <fullName evidence="2">Sialate O-acetylesterase domain-containing protein</fullName>
    </recommendedName>
</protein>
<dbReference type="KEGG" id="pbas:SMSP2_01407"/>
<dbReference type="InterPro" id="IPR005181">
    <property type="entry name" value="SASA"/>
</dbReference>
<dbReference type="AlphaFoldDB" id="A0A1Q2MEA9"/>
<evidence type="ECO:0000313" key="3">
    <source>
        <dbReference type="EMBL" id="AQQ71043.1"/>
    </source>
</evidence>
<reference evidence="4" key="1">
    <citation type="submission" date="2017-02" db="EMBL/GenBank/DDBJ databases">
        <title>Comparative genomics and description of representatives of a novel lineage of planctomycetes thriving in anoxic sediments.</title>
        <authorList>
            <person name="Spring S."/>
            <person name="Bunk B."/>
            <person name="Sproer C."/>
        </authorList>
    </citation>
    <scope>NUCLEOTIDE SEQUENCE [LARGE SCALE GENOMIC DNA]</scope>
    <source>
        <strain evidence="4">SM-Chi-D1</strain>
    </source>
</reference>
<sequence length="1035" mass="115748">MNYKLLRLSVVLFTVLCSGILYGEVVFDDDFDSSALEGWLLSYDNTDTENCSYQVSDSKIMLTNIAPTGENLWTSFGLRRYVDNVGDFHLRVDALWQQQEIVSAPFIKVLLYSGSEVVLSLNYEDNSKAGFGVCRSYSYPDGFSLVNSVPSAQGSAVWEADRVGEDIAVKLNGEPFFKCTNSNPITLVRVYFQGYAFTSSSMAWSWQPPLTIGLDRIALFDQAQNTIPQDPSLVLPTIFSDNMILQQNEPAPLWGKAPAASDVTVSLGDSQWQTTADNNGEWKITLPPQQGGFDSHRITVTCGDEFVELNDVLFGEVWLCSGQSNMEWWLGYTKEAQQALDSAPDDYLRVFSVYKEVSDTPMYDPRGRWLSCSRDTVGDFSAIAYQLGLYFKEQLNVPVGMVVAAWGGTRAECWMNRELLEEDFPDLIARWEQDLEDYDPDTMDYSLNPMLAYYRPGGLYNGMIEPVMGYAFKGFVWYQGESNASRAQEYRTLFPALIEQWRRDWASDLPFIFVQLPNYGTRSDEPRDSEWAELRDAQNQALLLDKVGMAVTIDIGEADNIHPDNKPETARRLGLEALKIAYGWENLPQSPRPNAETASRCSGSIRLQFAPVGEQGLGSSGETNSPAGFTVCGSDGVFYKAQCQIVDEHTVIVWSDQVEQPVEMRYAWDYNPIAQLIDKAGGLPVGTFRIEAADMGKDLTSDVNKDCYIDINDWQVLSQQWLETNDPESPEATPLYGETEEQILMHDEFADGERNTQLLPDSAKWLKRLSGAVTVDTSSADYYMHLDDCTSQQVWAHFTQPGSPITLGVGDSLSFVMRLSLPVAADTSWNRALMFGLFNSMGTRDTVDYTGTGAQRSDDSGYYAETNPGRTTMSYAKIQKMILQEGSQYNDHFSFYETLVAFSSFTMQQGTGYDVEFGVERTSETSLSIDAKAGPGYYVTGIVDVPAEQRYFSFDTISIFVDGRAFPGDLGRLTVDKVLLSHNWRTSAGSCAEVISTGQRMPADINSDCYVNFEDIDILASQWLECQDFNNPLCI</sequence>
<dbReference type="GO" id="GO:0005975">
    <property type="term" value="P:carbohydrate metabolic process"/>
    <property type="evidence" value="ECO:0007669"/>
    <property type="project" value="TreeGrafter"/>
</dbReference>
<dbReference type="Proteomes" id="UP000188181">
    <property type="component" value="Chromosome"/>
</dbReference>
<dbReference type="STRING" id="1851148.SMSP2_01407"/>
<evidence type="ECO:0000256" key="1">
    <source>
        <dbReference type="ARBA" id="ARBA00022801"/>
    </source>
</evidence>
<dbReference type="Gene3D" id="3.40.50.1110">
    <property type="entry name" value="SGNH hydrolase"/>
    <property type="match status" value="1"/>
</dbReference>
<dbReference type="GO" id="GO:0001681">
    <property type="term" value="F:sialate O-acetylesterase activity"/>
    <property type="evidence" value="ECO:0007669"/>
    <property type="project" value="InterPro"/>
</dbReference>
<dbReference type="EMBL" id="CP019646">
    <property type="protein sequence ID" value="AQQ71043.1"/>
    <property type="molecule type" value="Genomic_DNA"/>
</dbReference>
<dbReference type="RefSeq" id="WP_186804909.1">
    <property type="nucleotide sequence ID" value="NZ_CP019646.1"/>
</dbReference>